<comment type="similarity">
    <text evidence="9">Belongs to the G-protein coupled receptor 1 family.</text>
</comment>
<feature type="transmembrane region" description="Helical" evidence="11">
    <location>
        <begin position="179"/>
        <end position="208"/>
    </location>
</feature>
<feature type="transmembrane region" description="Helical" evidence="11">
    <location>
        <begin position="60"/>
        <end position="84"/>
    </location>
</feature>
<sequence>MNETTTTLAMEAEENTDVPPARIVLGMALFLIVLVTVVGNALVLAAVAREKRLQTAFNVFIVNLALTDVSVGLVAGFFAVFNILQTWPFGRVLCGIWIFCDFGMTLASIFTLLAISVHRYWSVYWGFQYRLHNSRRKAVIATVLIWTVMLLLWVPTFTVDRLQNDHQDGQCFYDPAKNKVFVAIVAIVGYHGSTAVMLFCYVKVFLFIRRRSQESPFRINYEVGQSTESKTESNQPPPVDPVLHDVTRSTDVTLDDDSDATVSKQKGQGTTKAEGKDTGSRPAHCGLQTAEDKVRGQAEVHGGGGRGKGDGQADGQSRDLHKAVEGEESLLTPSQSGVRVSVEARTNQAFEDDDQNSPAFRNPTTQQTDVPQETDTSNFVLQSASATGQDEERLKIATVALQNKESKSQLVSPQALQRARSTLKKATPPRDEVTTKLQEDITGLHSSGVSQDPARSSDGDSERQKSCRVKTKSKMSTNALYTDMNVPREDSQDPTSSDGDSEHQRPCRMNPKNTMTMNIADKNIANAANKQMRREQKLFLTLTYIMVGYLVCWMPFHVSFDIMAVDRSLVPHWFYDVTYWLAYCNSAINPFLYTFSNSDFRRAFKKMFRMS</sequence>
<proteinExistence type="inferred from homology"/>
<keyword evidence="4 11" id="KW-1133">Transmembrane helix</keyword>
<keyword evidence="6 11" id="KW-0472">Membrane</keyword>
<dbReference type="PANTHER" id="PTHR24248">
    <property type="entry name" value="ADRENERGIC RECEPTOR-RELATED G-PROTEIN COUPLED RECEPTOR"/>
    <property type="match status" value="1"/>
</dbReference>
<reference evidence="13 14" key="1">
    <citation type="journal article" date="2023" name="Sci. Data">
        <title>Genome assembly of the Korean intertidal mud-creeper Batillaria attramentaria.</title>
        <authorList>
            <person name="Patra A.K."/>
            <person name="Ho P.T."/>
            <person name="Jun S."/>
            <person name="Lee S.J."/>
            <person name="Kim Y."/>
            <person name="Won Y.J."/>
        </authorList>
    </citation>
    <scope>NUCLEOTIDE SEQUENCE [LARGE SCALE GENOMIC DNA]</scope>
    <source>
        <strain evidence="13">Wonlab-2016</strain>
    </source>
</reference>
<dbReference type="GO" id="GO:0005886">
    <property type="term" value="C:plasma membrane"/>
    <property type="evidence" value="ECO:0007669"/>
    <property type="project" value="UniProtKB-SubCell"/>
</dbReference>
<feature type="transmembrane region" description="Helical" evidence="11">
    <location>
        <begin position="538"/>
        <end position="557"/>
    </location>
</feature>
<feature type="compositionally biased region" description="Basic and acidic residues" evidence="10">
    <location>
        <begin position="428"/>
        <end position="439"/>
    </location>
</feature>
<feature type="transmembrane region" description="Helical" evidence="11">
    <location>
        <begin position="23"/>
        <end position="48"/>
    </location>
</feature>
<evidence type="ECO:0000313" key="13">
    <source>
        <dbReference type="EMBL" id="KAK7499883.1"/>
    </source>
</evidence>
<dbReference type="SUPFAM" id="SSF81321">
    <property type="entry name" value="Family A G protein-coupled receptor-like"/>
    <property type="match status" value="1"/>
</dbReference>
<feature type="compositionally biased region" description="Polar residues" evidence="10">
    <location>
        <begin position="444"/>
        <end position="454"/>
    </location>
</feature>
<feature type="compositionally biased region" description="Basic and acidic residues" evidence="10">
    <location>
        <begin position="307"/>
        <end position="319"/>
    </location>
</feature>
<dbReference type="EMBL" id="JACVVK020000041">
    <property type="protein sequence ID" value="KAK7499883.1"/>
    <property type="molecule type" value="Genomic_DNA"/>
</dbReference>
<feature type="transmembrane region" description="Helical" evidence="11">
    <location>
        <begin position="138"/>
        <end position="159"/>
    </location>
</feature>
<dbReference type="GO" id="GO:0004930">
    <property type="term" value="F:G protein-coupled receptor activity"/>
    <property type="evidence" value="ECO:0007669"/>
    <property type="project" value="UniProtKB-KW"/>
</dbReference>
<keyword evidence="7 9" id="KW-0675">Receptor</keyword>
<feature type="compositionally biased region" description="Polar residues" evidence="10">
    <location>
        <begin position="260"/>
        <end position="271"/>
    </location>
</feature>
<feature type="region of interest" description="Disordered" evidence="10">
    <location>
        <begin position="404"/>
        <end position="514"/>
    </location>
</feature>
<evidence type="ECO:0000256" key="3">
    <source>
        <dbReference type="ARBA" id="ARBA00022692"/>
    </source>
</evidence>
<feature type="region of interest" description="Disordered" evidence="10">
    <location>
        <begin position="251"/>
        <end position="319"/>
    </location>
</feature>
<keyword evidence="14" id="KW-1185">Reference proteome</keyword>
<evidence type="ECO:0000256" key="10">
    <source>
        <dbReference type="SAM" id="MobiDB-lite"/>
    </source>
</evidence>
<gene>
    <name evidence="13" type="ORF">BaRGS_00008974</name>
</gene>
<name>A0ABD0LKD7_9CAEN</name>
<evidence type="ECO:0000256" key="5">
    <source>
        <dbReference type="ARBA" id="ARBA00023040"/>
    </source>
</evidence>
<accession>A0ABD0LKD7</accession>
<dbReference type="SMART" id="SM01381">
    <property type="entry name" value="7TM_GPCR_Srsx"/>
    <property type="match status" value="1"/>
</dbReference>
<feature type="compositionally biased region" description="Polar residues" evidence="10">
    <location>
        <begin position="404"/>
        <end position="415"/>
    </location>
</feature>
<comment type="subcellular location">
    <subcellularLocation>
        <location evidence="1">Cell membrane</location>
        <topology evidence="1">Multi-pass membrane protein</topology>
    </subcellularLocation>
</comment>
<evidence type="ECO:0000313" key="14">
    <source>
        <dbReference type="Proteomes" id="UP001519460"/>
    </source>
</evidence>
<dbReference type="InterPro" id="IPR017452">
    <property type="entry name" value="GPCR_Rhodpsn_7TM"/>
</dbReference>
<feature type="transmembrane region" description="Helical" evidence="11">
    <location>
        <begin position="577"/>
        <end position="596"/>
    </location>
</feature>
<evidence type="ECO:0000256" key="2">
    <source>
        <dbReference type="ARBA" id="ARBA00022475"/>
    </source>
</evidence>
<comment type="caution">
    <text evidence="13">The sequence shown here is derived from an EMBL/GenBank/DDBJ whole genome shotgun (WGS) entry which is preliminary data.</text>
</comment>
<evidence type="ECO:0000256" key="4">
    <source>
        <dbReference type="ARBA" id="ARBA00022989"/>
    </source>
</evidence>
<feature type="compositionally biased region" description="Polar residues" evidence="10">
    <location>
        <begin position="225"/>
        <end position="234"/>
    </location>
</feature>
<evidence type="ECO:0000256" key="6">
    <source>
        <dbReference type="ARBA" id="ARBA00023136"/>
    </source>
</evidence>
<dbReference type="Proteomes" id="UP001519460">
    <property type="component" value="Unassembled WGS sequence"/>
</dbReference>
<organism evidence="13 14">
    <name type="scientific">Batillaria attramentaria</name>
    <dbReference type="NCBI Taxonomy" id="370345"/>
    <lineage>
        <taxon>Eukaryota</taxon>
        <taxon>Metazoa</taxon>
        <taxon>Spiralia</taxon>
        <taxon>Lophotrochozoa</taxon>
        <taxon>Mollusca</taxon>
        <taxon>Gastropoda</taxon>
        <taxon>Caenogastropoda</taxon>
        <taxon>Sorbeoconcha</taxon>
        <taxon>Cerithioidea</taxon>
        <taxon>Batillariidae</taxon>
        <taxon>Batillaria</taxon>
    </lineage>
</organism>
<keyword evidence="5 9" id="KW-0297">G-protein coupled receptor</keyword>
<evidence type="ECO:0000259" key="12">
    <source>
        <dbReference type="PROSITE" id="PS50262"/>
    </source>
</evidence>
<evidence type="ECO:0000256" key="9">
    <source>
        <dbReference type="RuleBase" id="RU000688"/>
    </source>
</evidence>
<evidence type="ECO:0000256" key="1">
    <source>
        <dbReference type="ARBA" id="ARBA00004651"/>
    </source>
</evidence>
<dbReference type="PRINTS" id="PR00237">
    <property type="entry name" value="GPCRRHODOPSN"/>
</dbReference>
<protein>
    <recommendedName>
        <fullName evidence="12">G-protein coupled receptors family 1 profile domain-containing protein</fullName>
    </recommendedName>
</protein>
<feature type="compositionally biased region" description="Basic and acidic residues" evidence="10">
    <location>
        <begin position="455"/>
        <end position="465"/>
    </location>
</feature>
<dbReference type="CDD" id="cd14967">
    <property type="entry name" value="7tmA_amine_R-like"/>
    <property type="match status" value="1"/>
</dbReference>
<dbReference type="PROSITE" id="PS50262">
    <property type="entry name" value="G_PROTEIN_RECEP_F1_2"/>
    <property type="match status" value="1"/>
</dbReference>
<evidence type="ECO:0000256" key="11">
    <source>
        <dbReference type="SAM" id="Phobius"/>
    </source>
</evidence>
<dbReference type="AlphaFoldDB" id="A0ABD0LKD7"/>
<dbReference type="Pfam" id="PF00001">
    <property type="entry name" value="7tm_1"/>
    <property type="match status" value="1"/>
</dbReference>
<feature type="transmembrane region" description="Helical" evidence="11">
    <location>
        <begin position="96"/>
        <end position="117"/>
    </location>
</feature>
<keyword evidence="8 9" id="KW-0807">Transducer</keyword>
<evidence type="ECO:0000256" key="7">
    <source>
        <dbReference type="ARBA" id="ARBA00023170"/>
    </source>
</evidence>
<feature type="compositionally biased region" description="Polar residues" evidence="10">
    <location>
        <begin position="356"/>
        <end position="376"/>
    </location>
</feature>
<dbReference type="InterPro" id="IPR000276">
    <property type="entry name" value="GPCR_Rhodpsn"/>
</dbReference>
<feature type="domain" description="G-protein coupled receptors family 1 profile" evidence="12">
    <location>
        <begin position="39"/>
        <end position="593"/>
    </location>
</feature>
<evidence type="ECO:0000256" key="8">
    <source>
        <dbReference type="ARBA" id="ARBA00023224"/>
    </source>
</evidence>
<dbReference type="PROSITE" id="PS00237">
    <property type="entry name" value="G_PROTEIN_RECEP_F1_1"/>
    <property type="match status" value="1"/>
</dbReference>
<feature type="region of interest" description="Disordered" evidence="10">
    <location>
        <begin position="225"/>
        <end position="244"/>
    </location>
</feature>
<dbReference type="PANTHER" id="PTHR24248:SF163">
    <property type="entry name" value="HISTAMINE H2 RECEPTOR-LIKE"/>
    <property type="match status" value="1"/>
</dbReference>
<dbReference type="Gene3D" id="1.20.1070.10">
    <property type="entry name" value="Rhodopsin 7-helix transmembrane proteins"/>
    <property type="match status" value="2"/>
</dbReference>
<keyword evidence="3 9" id="KW-0812">Transmembrane</keyword>
<feature type="region of interest" description="Disordered" evidence="10">
    <location>
        <begin position="348"/>
        <end position="376"/>
    </location>
</feature>
<keyword evidence="2" id="KW-1003">Cell membrane</keyword>